<evidence type="ECO:0000313" key="8">
    <source>
        <dbReference type="EMBL" id="MBE0403497.1"/>
    </source>
</evidence>
<dbReference type="InterPro" id="IPR037294">
    <property type="entry name" value="ABC_BtuC-like"/>
</dbReference>
<dbReference type="Proteomes" id="UP000754821">
    <property type="component" value="Unassembled WGS sequence"/>
</dbReference>
<keyword evidence="3 6" id="KW-0812">Transmembrane</keyword>
<dbReference type="SUPFAM" id="SSF81345">
    <property type="entry name" value="ABC transporter involved in vitamin B12 uptake, BtuC"/>
    <property type="match status" value="1"/>
</dbReference>
<dbReference type="PANTHER" id="PTHR30477:SF13">
    <property type="entry name" value="IRON TRANSPORT SYSTEM MEMBRANE PROTEIN HI_0360-RELATED"/>
    <property type="match status" value="1"/>
</dbReference>
<feature type="transmembrane region" description="Helical" evidence="7">
    <location>
        <begin position="182"/>
        <end position="200"/>
    </location>
</feature>
<comment type="similarity">
    <text evidence="2 6">Belongs to the ABC-3 integral membrane protein family.</text>
</comment>
<evidence type="ECO:0000256" key="1">
    <source>
        <dbReference type="ARBA" id="ARBA00004141"/>
    </source>
</evidence>
<keyword evidence="4 7" id="KW-1133">Transmembrane helix</keyword>
<evidence type="ECO:0000256" key="3">
    <source>
        <dbReference type="ARBA" id="ARBA00022692"/>
    </source>
</evidence>
<evidence type="ECO:0000256" key="6">
    <source>
        <dbReference type="RuleBase" id="RU003943"/>
    </source>
</evidence>
<keyword evidence="9" id="KW-1185">Reference proteome</keyword>
<dbReference type="RefSeq" id="WP_192527324.1">
    <property type="nucleotide sequence ID" value="NZ_RRZC01000006.1"/>
</dbReference>
<evidence type="ECO:0000256" key="4">
    <source>
        <dbReference type="ARBA" id="ARBA00022989"/>
    </source>
</evidence>
<evidence type="ECO:0000256" key="2">
    <source>
        <dbReference type="ARBA" id="ARBA00008034"/>
    </source>
</evidence>
<reference evidence="8 9" key="1">
    <citation type="submission" date="2020-07" db="EMBL/GenBank/DDBJ databases">
        <title>Halophilic bacteria isolated from french cheeses.</title>
        <authorList>
            <person name="Kothe C.I."/>
            <person name="Farah-Kraiem B."/>
            <person name="Renault P."/>
            <person name="Dridi B."/>
        </authorList>
    </citation>
    <scope>NUCLEOTIDE SEQUENCE [LARGE SCALE GENOMIC DNA]</scope>
    <source>
        <strain evidence="8 9">FME16</strain>
    </source>
</reference>
<evidence type="ECO:0000256" key="5">
    <source>
        <dbReference type="ARBA" id="ARBA00023136"/>
    </source>
</evidence>
<comment type="caution">
    <text evidence="8">The sequence shown here is derived from an EMBL/GenBank/DDBJ whole genome shotgun (WGS) entry which is preliminary data.</text>
</comment>
<dbReference type="EMBL" id="RRZC01000006">
    <property type="protein sequence ID" value="MBE0403497.1"/>
    <property type="molecule type" value="Genomic_DNA"/>
</dbReference>
<gene>
    <name evidence="8" type="ORF">EI163_07975</name>
</gene>
<keyword evidence="5 7" id="KW-0472">Membrane</keyword>
<name>A0ABR9FAH9_9GAMM</name>
<dbReference type="InterPro" id="IPR001626">
    <property type="entry name" value="ABC_TroCD"/>
</dbReference>
<feature type="transmembrane region" description="Helical" evidence="7">
    <location>
        <begin position="103"/>
        <end position="125"/>
    </location>
</feature>
<keyword evidence="6" id="KW-0813">Transport</keyword>
<evidence type="ECO:0000256" key="7">
    <source>
        <dbReference type="SAM" id="Phobius"/>
    </source>
</evidence>
<feature type="transmembrane region" description="Helical" evidence="7">
    <location>
        <begin position="131"/>
        <end position="161"/>
    </location>
</feature>
<feature type="transmembrane region" description="Helical" evidence="7">
    <location>
        <begin position="20"/>
        <end position="41"/>
    </location>
</feature>
<dbReference type="Gene3D" id="1.10.3470.10">
    <property type="entry name" value="ABC transporter involved in vitamin B12 uptake, BtuC"/>
    <property type="match status" value="1"/>
</dbReference>
<feature type="transmembrane region" description="Helical" evidence="7">
    <location>
        <begin position="257"/>
        <end position="276"/>
    </location>
</feature>
<feature type="transmembrane region" description="Helical" evidence="7">
    <location>
        <begin position="229"/>
        <end position="251"/>
    </location>
</feature>
<evidence type="ECO:0000313" key="9">
    <source>
        <dbReference type="Proteomes" id="UP000754821"/>
    </source>
</evidence>
<dbReference type="Pfam" id="PF00950">
    <property type="entry name" value="ABC-3"/>
    <property type="match status" value="1"/>
</dbReference>
<sequence>MLELLNTWLIAPFDYGFMRRAVVGGLALSIAAPPLGVFLVLRGMSLIGDALAHAIMPGVAIGFLLAGFSLPIMSISGVLCGLMVALLAGAVSKIGGQREDAAMASFFIISLAAGVMLISMGGSSVDLTHVLFGSILAVNATALLLIAGISTLILVTLAIIFRALVVECLDPLFLRGQNSRNGWVHSVFLALLVLNMTAGFQTLGTMMAVGLMMLPATAARFWSRRLEGLMAIAVVIAMVASTGGLLLSFHLDIPSGPSIILLAGVGYLFSAMFGRYHSLAARLRRKTAPLSAEAST</sequence>
<proteinExistence type="inferred from homology"/>
<accession>A0ABR9FAH9</accession>
<protein>
    <submittedName>
        <fullName evidence="8">Metal ABC transporter permease</fullName>
    </submittedName>
</protein>
<comment type="subcellular location">
    <subcellularLocation>
        <location evidence="6">Cell membrane</location>
        <topology evidence="6">Multi-pass membrane protein</topology>
    </subcellularLocation>
    <subcellularLocation>
        <location evidence="1">Membrane</location>
        <topology evidence="1">Multi-pass membrane protein</topology>
    </subcellularLocation>
</comment>
<organism evidence="8 9">
    <name type="scientific">Halomonas citrativorans</name>
    <dbReference type="NCBI Taxonomy" id="2742612"/>
    <lineage>
        <taxon>Bacteria</taxon>
        <taxon>Pseudomonadati</taxon>
        <taxon>Pseudomonadota</taxon>
        <taxon>Gammaproteobacteria</taxon>
        <taxon>Oceanospirillales</taxon>
        <taxon>Halomonadaceae</taxon>
        <taxon>Halomonas</taxon>
    </lineage>
</organism>
<feature type="transmembrane region" description="Helical" evidence="7">
    <location>
        <begin position="72"/>
        <end position="91"/>
    </location>
</feature>
<dbReference type="PANTHER" id="PTHR30477">
    <property type="entry name" value="ABC-TRANSPORTER METAL-BINDING PROTEIN"/>
    <property type="match status" value="1"/>
</dbReference>